<proteinExistence type="predicted"/>
<evidence type="ECO:0000313" key="2">
    <source>
        <dbReference type="Proteomes" id="UP000037904"/>
    </source>
</evidence>
<dbReference type="AlphaFoldDB" id="A0A0M9ERT4"/>
<name>A0A0M9ERT4_FUSLA</name>
<dbReference type="SUPFAM" id="SSF52047">
    <property type="entry name" value="RNI-like"/>
    <property type="match status" value="1"/>
</dbReference>
<reference evidence="1 2" key="1">
    <citation type="submission" date="2015-04" db="EMBL/GenBank/DDBJ databases">
        <title>The draft genome sequence of Fusarium langsethiae, a T-2/HT-2 mycotoxin producer.</title>
        <authorList>
            <person name="Lysoe E."/>
            <person name="Divon H.H."/>
            <person name="Terzi V."/>
            <person name="Orru L."/>
            <person name="Lamontanara A."/>
            <person name="Kolseth A.-K."/>
            <person name="Frandsen R.J."/>
            <person name="Nielsen K."/>
            <person name="Thrane U."/>
        </authorList>
    </citation>
    <scope>NUCLEOTIDE SEQUENCE [LARGE SCALE GENOMIC DNA]</scope>
    <source>
        <strain evidence="1 2">Fl201059</strain>
    </source>
</reference>
<organism evidence="1 2">
    <name type="scientific">Fusarium langsethiae</name>
    <dbReference type="NCBI Taxonomy" id="179993"/>
    <lineage>
        <taxon>Eukaryota</taxon>
        <taxon>Fungi</taxon>
        <taxon>Dikarya</taxon>
        <taxon>Ascomycota</taxon>
        <taxon>Pezizomycotina</taxon>
        <taxon>Sordariomycetes</taxon>
        <taxon>Hypocreomycetidae</taxon>
        <taxon>Hypocreales</taxon>
        <taxon>Nectriaceae</taxon>
        <taxon>Fusarium</taxon>
    </lineage>
</organism>
<dbReference type="InterPro" id="IPR032675">
    <property type="entry name" value="LRR_dom_sf"/>
</dbReference>
<accession>A0A0M9ERT4</accession>
<dbReference type="OrthoDB" id="4757858at2759"/>
<dbReference type="Proteomes" id="UP000037904">
    <property type="component" value="Unassembled WGS sequence"/>
</dbReference>
<keyword evidence="1" id="KW-0032">Aminotransferase</keyword>
<keyword evidence="2" id="KW-1185">Reference proteome</keyword>
<dbReference type="GO" id="GO:0008483">
    <property type="term" value="F:transaminase activity"/>
    <property type="evidence" value="ECO:0007669"/>
    <property type="project" value="UniProtKB-KW"/>
</dbReference>
<dbReference type="Gene3D" id="3.80.10.10">
    <property type="entry name" value="Ribonuclease Inhibitor"/>
    <property type="match status" value="1"/>
</dbReference>
<evidence type="ECO:0000313" key="1">
    <source>
        <dbReference type="EMBL" id="KPA38579.1"/>
    </source>
</evidence>
<gene>
    <name evidence="1" type="ORF">FLAG1_08580</name>
</gene>
<dbReference type="EMBL" id="JXCE01000265">
    <property type="protein sequence ID" value="KPA38579.1"/>
    <property type="molecule type" value="Genomic_DNA"/>
</dbReference>
<sequence>MSLLSLPAEIVQQICQEFCLHCQKAPSHKQSYFTYADPYTPPEAETLINLCLACKFLAHIAQPYLYHRPLGPLFFPFVQIITAKPELGRLVKHLSVARVLLPPGHLNDRRYNILDYVPAFLRACDHMKGTQLYQDARKCGFNPMPKSLVRRLNLLTLTTFDDERDALFITCALSLMPNLTKLEIGLGRYWSFRWCQPNSLTSLRELTITQGDVDQPPDGSAIRGLLEAAPALEKLEFSEIIHELHEGTSPYLSHANIKELIFNASTIAINNLKTLMDGFPSLHTFRFGWDVMMIWSGFARKWPTGGAMTEIVMRRNDTLRHLSLDLRFLYSRGAKRLQDLTGMSVLETLHIHGSMLPDETRHYARGILTISEMLPSSIKEFAIMGGSDNYLWEEVLDLITTSSVKHPHLQRVIVASEDLDKEDCAHWVDTFTSACNEYSIKFSMDEPKQWKTLVKALTHRTKDDRFREFRPDP</sequence>
<keyword evidence="1" id="KW-0808">Transferase</keyword>
<protein>
    <submittedName>
        <fullName evidence="1">Aromatic aminotransferase</fullName>
    </submittedName>
</protein>
<comment type="caution">
    <text evidence="1">The sequence shown here is derived from an EMBL/GenBank/DDBJ whole genome shotgun (WGS) entry which is preliminary data.</text>
</comment>